<gene>
    <name evidence="1" type="ORF">EJ377_04040</name>
</gene>
<evidence type="ECO:0000313" key="1">
    <source>
        <dbReference type="EMBL" id="RTZ49597.1"/>
    </source>
</evidence>
<dbReference type="EMBL" id="RYFC01000001">
    <property type="protein sequence ID" value="RTZ49597.1"/>
    <property type="molecule type" value="Genomic_DNA"/>
</dbReference>
<comment type="caution">
    <text evidence="1">The sequence shown here is derived from an EMBL/GenBank/DDBJ whole genome shotgun (WGS) entry which is preliminary data.</text>
</comment>
<protein>
    <submittedName>
        <fullName evidence="1">Uncharacterized protein</fullName>
    </submittedName>
</protein>
<dbReference type="Proteomes" id="UP000276953">
    <property type="component" value="Unassembled WGS sequence"/>
</dbReference>
<proteinExistence type="predicted"/>
<dbReference type="AlphaFoldDB" id="A0A3S0PS50"/>
<evidence type="ECO:0000313" key="2">
    <source>
        <dbReference type="Proteomes" id="UP000276953"/>
    </source>
</evidence>
<name>A0A3S0PS50_9FLAO</name>
<accession>A0A3S0PS50</accession>
<sequence>MHHRRWRNINNFLSLGYVDSEGTVKSTDFKRFTLRNNLNGKSKNGKLTSVLLSVRIFQKKSAG</sequence>
<organism evidence="1 2">
    <name type="scientific">Chryseobacterium arthrosphaerae</name>
    <dbReference type="NCBI Taxonomy" id="651561"/>
    <lineage>
        <taxon>Bacteria</taxon>
        <taxon>Pseudomonadati</taxon>
        <taxon>Bacteroidota</taxon>
        <taxon>Flavobacteriia</taxon>
        <taxon>Flavobacteriales</taxon>
        <taxon>Weeksellaceae</taxon>
        <taxon>Chryseobacterium group</taxon>
        <taxon>Chryseobacterium</taxon>
    </lineage>
</organism>
<reference evidence="1 2" key="1">
    <citation type="submission" date="2018-12" db="EMBL/GenBank/DDBJ databases">
        <title>Draft Genome Sequence of Chryseobacterium arthrosphaerae strain ED882-96 Isolated from the Blood of a Patient with Liver Cirrhosis in Taiwan.</title>
        <authorList>
            <person name="Lin J.-N."/>
            <person name="Lai C.-H."/>
            <person name="Yang C.-H."/>
            <person name="Huang Y.-H."/>
        </authorList>
    </citation>
    <scope>NUCLEOTIDE SEQUENCE [LARGE SCALE GENOMIC DNA]</scope>
    <source>
        <strain evidence="1 2">ED882-96</strain>
    </source>
</reference>